<gene>
    <name evidence="2" type="ORF">ACFS27_01130</name>
</gene>
<dbReference type="RefSeq" id="WP_377179488.1">
    <property type="nucleotide sequence ID" value="NZ_JBHUOG010000001.1"/>
</dbReference>
<dbReference type="EMBL" id="JBHUOG010000001">
    <property type="protein sequence ID" value="MFD2792142.1"/>
    <property type="molecule type" value="Genomic_DNA"/>
</dbReference>
<dbReference type="PANTHER" id="PTHR23150:SF19">
    <property type="entry name" value="FORMYLGLYCINE-GENERATING ENZYME"/>
    <property type="match status" value="1"/>
</dbReference>
<feature type="domain" description="Sulfatase-modifying factor enzyme-like" evidence="1">
    <location>
        <begin position="6"/>
        <end position="216"/>
    </location>
</feature>
<dbReference type="InterPro" id="IPR051043">
    <property type="entry name" value="Sulfatase_Mod_Factor_Kinase"/>
</dbReference>
<dbReference type="InterPro" id="IPR042095">
    <property type="entry name" value="SUMF_sf"/>
</dbReference>
<dbReference type="Pfam" id="PF03781">
    <property type="entry name" value="FGE-sulfatase"/>
    <property type="match status" value="1"/>
</dbReference>
<dbReference type="Proteomes" id="UP001597479">
    <property type="component" value="Unassembled WGS sequence"/>
</dbReference>
<evidence type="ECO:0000259" key="1">
    <source>
        <dbReference type="Pfam" id="PF03781"/>
    </source>
</evidence>
<keyword evidence="3" id="KW-1185">Reference proteome</keyword>
<dbReference type="Gene3D" id="3.90.1580.10">
    <property type="entry name" value="paralog of FGE (formylglycine-generating enzyme)"/>
    <property type="match status" value="1"/>
</dbReference>
<name>A0ABW5VMF7_9MICO</name>
<accession>A0ABW5VMF7</accession>
<protein>
    <submittedName>
        <fullName evidence="2">Formylglycine-generating enzyme family protein</fullName>
    </submittedName>
</protein>
<dbReference type="SUPFAM" id="SSF56436">
    <property type="entry name" value="C-type lectin-like"/>
    <property type="match status" value="1"/>
</dbReference>
<dbReference type="InterPro" id="IPR016187">
    <property type="entry name" value="CTDL_fold"/>
</dbReference>
<evidence type="ECO:0000313" key="3">
    <source>
        <dbReference type="Proteomes" id="UP001597479"/>
    </source>
</evidence>
<proteinExistence type="predicted"/>
<organism evidence="2 3">
    <name type="scientific">Promicromonospora vindobonensis</name>
    <dbReference type="NCBI Taxonomy" id="195748"/>
    <lineage>
        <taxon>Bacteria</taxon>
        <taxon>Bacillati</taxon>
        <taxon>Actinomycetota</taxon>
        <taxon>Actinomycetes</taxon>
        <taxon>Micrococcales</taxon>
        <taxon>Promicromonosporaceae</taxon>
        <taxon>Promicromonospora</taxon>
    </lineage>
</organism>
<sequence>MPAPRPDTVRVPAGSITLRDARTRSARHVELRSFSVARTAVTWELYSAVRGAPVPDGEHRDAPVHSVSWLDAVEWCNEASRASGLTPAYAIDGTTVAWDVSAEGFRLPTEAEWEWSCRAGTSGPTYGPLSDVAWTDADDTEGPQPVGLKQPNSYGLYDMLGNVWEWCWDYSDPARYADYRTLRGGGWADRHWSTRASVRRGSMPGARLDDVGFRLAQGAAGNADDHAAQGWSHRADRERAAISGPVPFGWTPLRHS</sequence>
<dbReference type="InterPro" id="IPR005532">
    <property type="entry name" value="SUMF_dom"/>
</dbReference>
<comment type="caution">
    <text evidence="2">The sequence shown here is derived from an EMBL/GenBank/DDBJ whole genome shotgun (WGS) entry which is preliminary data.</text>
</comment>
<reference evidence="3" key="1">
    <citation type="journal article" date="2019" name="Int. J. Syst. Evol. Microbiol.">
        <title>The Global Catalogue of Microorganisms (GCM) 10K type strain sequencing project: providing services to taxonomists for standard genome sequencing and annotation.</title>
        <authorList>
            <consortium name="The Broad Institute Genomics Platform"/>
            <consortium name="The Broad Institute Genome Sequencing Center for Infectious Disease"/>
            <person name="Wu L."/>
            <person name="Ma J."/>
        </authorList>
    </citation>
    <scope>NUCLEOTIDE SEQUENCE [LARGE SCALE GENOMIC DNA]</scope>
    <source>
        <strain evidence="3">CCM 7044</strain>
    </source>
</reference>
<dbReference type="PANTHER" id="PTHR23150">
    <property type="entry name" value="SULFATASE MODIFYING FACTOR 1, 2"/>
    <property type="match status" value="1"/>
</dbReference>
<evidence type="ECO:0000313" key="2">
    <source>
        <dbReference type="EMBL" id="MFD2792142.1"/>
    </source>
</evidence>